<feature type="binding site" evidence="5">
    <location>
        <position position="122"/>
    </location>
    <ligand>
        <name>ATP</name>
        <dbReference type="ChEBI" id="CHEBI:30616"/>
    </ligand>
</feature>
<dbReference type="EC" id="2.7.14.1" evidence="7"/>
<dbReference type="InterPro" id="IPR022414">
    <property type="entry name" value="ATP-guanido_PTrfase_cat"/>
</dbReference>
<comment type="caution">
    <text evidence="5">Lacks conserved residue(s) required for the propagation of feature annotation.</text>
</comment>
<keyword evidence="3 5" id="KW-0418">Kinase</keyword>
<reference evidence="7 8" key="1">
    <citation type="journal article" date="2017" name="ISME J.">
        <title>Energy and carbon metabolisms in a deep terrestrial subsurface fluid microbial community.</title>
        <authorList>
            <person name="Momper L."/>
            <person name="Jungbluth S.P."/>
            <person name="Lee M.D."/>
            <person name="Amend J.P."/>
        </authorList>
    </citation>
    <scope>NUCLEOTIDE SEQUENCE [LARGE SCALE GENOMIC DNA]</scope>
    <source>
        <strain evidence="7">SURF_5</strain>
    </source>
</reference>
<feature type="binding site" evidence="5">
    <location>
        <begin position="173"/>
        <end position="177"/>
    </location>
    <ligand>
        <name>ATP</name>
        <dbReference type="ChEBI" id="CHEBI:30616"/>
    </ligand>
</feature>
<gene>
    <name evidence="7" type="ORF">C4520_05850</name>
</gene>
<dbReference type="NCBIfam" id="NF002194">
    <property type="entry name" value="PRK01059.1-4"/>
    <property type="match status" value="1"/>
</dbReference>
<dbReference type="GO" id="GO:0005524">
    <property type="term" value="F:ATP binding"/>
    <property type="evidence" value="ECO:0007669"/>
    <property type="project" value="UniProtKB-UniRule"/>
</dbReference>
<dbReference type="SUPFAM" id="SSF55931">
    <property type="entry name" value="Glutamine synthetase/guanido kinase"/>
    <property type="match status" value="1"/>
</dbReference>
<dbReference type="GO" id="GO:0005615">
    <property type="term" value="C:extracellular space"/>
    <property type="evidence" value="ECO:0007669"/>
    <property type="project" value="TreeGrafter"/>
</dbReference>
<dbReference type="GO" id="GO:0046314">
    <property type="term" value="P:phosphocreatine biosynthetic process"/>
    <property type="evidence" value="ECO:0007669"/>
    <property type="project" value="InterPro"/>
</dbReference>
<comment type="caution">
    <text evidence="7">The sequence shown here is derived from an EMBL/GenBank/DDBJ whole genome shotgun (WGS) entry which is preliminary data.</text>
</comment>
<dbReference type="PROSITE" id="PS51510">
    <property type="entry name" value="PHOSPHAGEN_KINASE_C"/>
    <property type="match status" value="1"/>
</dbReference>
<evidence type="ECO:0000256" key="4">
    <source>
        <dbReference type="ARBA" id="ARBA00022840"/>
    </source>
</evidence>
<dbReference type="InterPro" id="IPR014746">
    <property type="entry name" value="Gln_synth/guanido_kin_cat_dom"/>
</dbReference>
<dbReference type="Pfam" id="PF00217">
    <property type="entry name" value="ATP-gua_Ptrans"/>
    <property type="match status" value="1"/>
</dbReference>
<dbReference type="AlphaFoldDB" id="A0A3A4NXB1"/>
<evidence type="ECO:0000313" key="8">
    <source>
        <dbReference type="Proteomes" id="UP000265882"/>
    </source>
</evidence>
<dbReference type="GO" id="GO:1990424">
    <property type="term" value="F:protein arginine kinase activity"/>
    <property type="evidence" value="ECO:0007669"/>
    <property type="project" value="UniProtKB-EC"/>
</dbReference>
<proteinExistence type="inferred from homology"/>
<accession>A0A3A4NXB1</accession>
<keyword evidence="1 5" id="KW-0808">Transferase</keyword>
<evidence type="ECO:0000256" key="3">
    <source>
        <dbReference type="ARBA" id="ARBA00022777"/>
    </source>
</evidence>
<name>A0A3A4NXB1_ABYX5</name>
<keyword evidence="2 5" id="KW-0547">Nucleotide-binding</keyword>
<evidence type="ECO:0000256" key="2">
    <source>
        <dbReference type="ARBA" id="ARBA00022741"/>
    </source>
</evidence>
<comment type="similarity">
    <text evidence="5">Belongs to the ATP:guanido phosphotransferase family.</text>
</comment>
<dbReference type="InterPro" id="IPR023660">
    <property type="entry name" value="Arg_Kinase"/>
</dbReference>
<feature type="binding site" evidence="5">
    <location>
        <begin position="25"/>
        <end position="29"/>
    </location>
    <ligand>
        <name>ATP</name>
        <dbReference type="ChEBI" id="CHEBI:30616"/>
    </ligand>
</feature>
<evidence type="ECO:0000256" key="5">
    <source>
        <dbReference type="PROSITE-ProRule" id="PRU00843"/>
    </source>
</evidence>
<evidence type="ECO:0000256" key="1">
    <source>
        <dbReference type="ARBA" id="ARBA00022679"/>
    </source>
</evidence>
<sequence>MFEQMVKSIGHWLKNKGPHADIVYSSRIRLARNLRGFPFSNYCSDQQLRDIIALIRVCINRCPHLKNATYYSFKDMSIIDRQFLMERFLISRELAQSAGEKGVFVDPSERISLMVNEEDHLRMQVLRSGLLLAEAWGELNAIDSELDSQLDFAFEEPWGYLTSCVSNVGTAMRSSVMIHVPALIMTKRIVNILQKAGKLHLAIRGLHGEGSEMLGDYFQISNQATLGKSEDEIVEMTENLTNELIDQERSARDDLIKNQKVLIEDKVGRAIGILSSAKILSTREAMELLSNIRLGIYYQMIPGINPETLDALIIEMQPAHLQKRNPDHLDPLARDIERARIIKEALKYGEG</sequence>
<protein>
    <submittedName>
        <fullName evidence="7">Protein arginine kinase</fullName>
        <ecNumber evidence="7">2.7.14.1</ecNumber>
    </submittedName>
</protein>
<keyword evidence="4 5" id="KW-0067">ATP-binding</keyword>
<dbReference type="CDD" id="cd07930">
    <property type="entry name" value="bacterial_phosphagen_kinase"/>
    <property type="match status" value="1"/>
</dbReference>
<dbReference type="Gene3D" id="3.30.590.10">
    <property type="entry name" value="Glutamine synthetase/guanido kinase, catalytic domain"/>
    <property type="match status" value="1"/>
</dbReference>
<evidence type="ECO:0000313" key="7">
    <source>
        <dbReference type="EMBL" id="RJP23612.1"/>
    </source>
</evidence>
<dbReference type="EMBL" id="QZKU01000044">
    <property type="protein sequence ID" value="RJP23612.1"/>
    <property type="molecule type" value="Genomic_DNA"/>
</dbReference>
<dbReference type="PANTHER" id="PTHR11547">
    <property type="entry name" value="ARGININE OR CREATINE KINASE"/>
    <property type="match status" value="1"/>
</dbReference>
<feature type="binding site" evidence="5">
    <location>
        <begin position="204"/>
        <end position="209"/>
    </location>
    <ligand>
        <name>ATP</name>
        <dbReference type="ChEBI" id="CHEBI:30616"/>
    </ligand>
</feature>
<organism evidence="7 8">
    <name type="scientific">Abyssobacteria bacterium (strain SURF_5)</name>
    <dbReference type="NCBI Taxonomy" id="2093360"/>
    <lineage>
        <taxon>Bacteria</taxon>
        <taxon>Pseudomonadati</taxon>
        <taxon>Candidatus Hydrogenedentota</taxon>
        <taxon>Candidatus Abyssobacteria</taxon>
    </lineage>
</organism>
<dbReference type="InterPro" id="IPR000749">
    <property type="entry name" value="ATP-guanido_PTrfase"/>
</dbReference>
<feature type="domain" description="Phosphagen kinase C-terminal" evidence="6">
    <location>
        <begin position="22"/>
        <end position="251"/>
    </location>
</feature>
<dbReference type="PANTHER" id="PTHR11547:SF38">
    <property type="entry name" value="ARGININE KINASE 1-RELATED"/>
    <property type="match status" value="1"/>
</dbReference>
<dbReference type="Proteomes" id="UP000265882">
    <property type="component" value="Unassembled WGS sequence"/>
</dbReference>
<evidence type="ECO:0000259" key="6">
    <source>
        <dbReference type="PROSITE" id="PS51510"/>
    </source>
</evidence>
<dbReference type="GO" id="GO:0004111">
    <property type="term" value="F:creatine kinase activity"/>
    <property type="evidence" value="ECO:0007669"/>
    <property type="project" value="InterPro"/>
</dbReference>